<dbReference type="NCBIfam" id="TIGR00254">
    <property type="entry name" value="GGDEF"/>
    <property type="match status" value="1"/>
</dbReference>
<dbReference type="InterPro" id="IPR000014">
    <property type="entry name" value="PAS"/>
</dbReference>
<dbReference type="Pfam" id="PF00989">
    <property type="entry name" value="PAS"/>
    <property type="match status" value="1"/>
</dbReference>
<sequence length="453" mass="50911">MLRRRIVIRMKPSAYAPSENLVDLLLDAICVVDKSGRFVFVSAACQRIFGYSAEEMTGKVMIEMVHPDDRAKTLVAAAEIMAGASKPHFENRYLRKDGQTVHILWSARWSYNDQVRVAVAHDITARKRSEAIQTALYGISEVAHSAKDLLALFQQVHLIIDELLPAINFSVALYDEQHDALTFPYLPLPSEQSSDDPHLTIATLSAEVIHNGKTLLRTSNRKEPAGNVTTQYWLGIPLQSHQGVMGALVVRNMAFSDGYHDDEQELLQFVSTQVATAIERQQMLHRLQFMAQYDQLTQLPNRELLRDRLQIALARARREQSQLAVLFLDLDKFKQVNDTLGHATGDLLLQGVAQRIQQCLREVDTVARFAGDEFVILLEDFSSADHASIVAEKIRLSLNQPFELSSQNLTVLPSIGIALYPQHAQDEQQLLQHADNAMYRAKQKGGNRSHSAL</sequence>
<proteinExistence type="predicted"/>
<dbReference type="CDD" id="cd00130">
    <property type="entry name" value="PAS"/>
    <property type="match status" value="1"/>
</dbReference>
<dbReference type="InterPro" id="IPR052163">
    <property type="entry name" value="DGC-Regulatory_Protein"/>
</dbReference>
<dbReference type="InterPro" id="IPR035965">
    <property type="entry name" value="PAS-like_dom_sf"/>
</dbReference>
<dbReference type="SMART" id="SM00091">
    <property type="entry name" value="PAS"/>
    <property type="match status" value="1"/>
</dbReference>
<dbReference type="STRING" id="425504.SAMN05216206_0359"/>
<protein>
    <submittedName>
        <fullName evidence="5">Diguanylate cyclase with PAS/PAC and GAF sensors</fullName>
    </submittedName>
</protein>
<evidence type="ECO:0000259" key="4">
    <source>
        <dbReference type="PROSITE" id="PS50887"/>
    </source>
</evidence>
<comment type="subcellular location">
    <subcellularLocation>
        <location evidence="2">Cell inner membrane</location>
    </subcellularLocation>
</comment>
<feature type="domain" description="PAS" evidence="3">
    <location>
        <begin position="14"/>
        <end position="84"/>
    </location>
</feature>
<dbReference type="InterPro" id="IPR043128">
    <property type="entry name" value="Rev_trsase/Diguanyl_cyclase"/>
</dbReference>
<reference evidence="6" key="1">
    <citation type="submission" date="2016-10" db="EMBL/GenBank/DDBJ databases">
        <authorList>
            <person name="Varghese N."/>
            <person name="Submissions S."/>
        </authorList>
    </citation>
    <scope>NUCLEOTIDE SEQUENCE [LARGE SCALE GENOMIC DNA]</scope>
    <source>
        <strain evidence="6">LMG 24016</strain>
    </source>
</reference>
<gene>
    <name evidence="5" type="ORF">SAMN05216206_0359</name>
</gene>
<dbReference type="CDD" id="cd01949">
    <property type="entry name" value="GGDEF"/>
    <property type="match status" value="1"/>
</dbReference>
<dbReference type="SMART" id="SM00267">
    <property type="entry name" value="GGDEF"/>
    <property type="match status" value="1"/>
</dbReference>
<evidence type="ECO:0000313" key="6">
    <source>
        <dbReference type="Proteomes" id="UP000243606"/>
    </source>
</evidence>
<dbReference type="Pfam" id="PF13185">
    <property type="entry name" value="GAF_2"/>
    <property type="match status" value="1"/>
</dbReference>
<dbReference type="Proteomes" id="UP000243606">
    <property type="component" value="Unassembled WGS sequence"/>
</dbReference>
<dbReference type="GO" id="GO:0005886">
    <property type="term" value="C:plasma membrane"/>
    <property type="evidence" value="ECO:0007669"/>
    <property type="project" value="UniProtKB-SubCell"/>
</dbReference>
<dbReference type="GO" id="GO:0003824">
    <property type="term" value="F:catalytic activity"/>
    <property type="evidence" value="ECO:0007669"/>
    <property type="project" value="UniProtKB-ARBA"/>
</dbReference>
<dbReference type="AlphaFoldDB" id="A0A1I3D4C0"/>
<dbReference type="InterPro" id="IPR003018">
    <property type="entry name" value="GAF"/>
</dbReference>
<dbReference type="SUPFAM" id="SSF55785">
    <property type="entry name" value="PYP-like sensor domain (PAS domain)"/>
    <property type="match status" value="1"/>
</dbReference>
<dbReference type="PANTHER" id="PTHR46663:SF3">
    <property type="entry name" value="SLL0267 PROTEIN"/>
    <property type="match status" value="1"/>
</dbReference>
<dbReference type="Pfam" id="PF00990">
    <property type="entry name" value="GGDEF"/>
    <property type="match status" value="1"/>
</dbReference>
<evidence type="ECO:0000256" key="1">
    <source>
        <dbReference type="ARBA" id="ARBA00001946"/>
    </source>
</evidence>
<dbReference type="InterPro" id="IPR029016">
    <property type="entry name" value="GAF-like_dom_sf"/>
</dbReference>
<dbReference type="EMBL" id="FOQL01000001">
    <property type="protein sequence ID" value="SFH81547.1"/>
    <property type="molecule type" value="Genomic_DNA"/>
</dbReference>
<evidence type="ECO:0000313" key="5">
    <source>
        <dbReference type="EMBL" id="SFH81547.1"/>
    </source>
</evidence>
<dbReference type="SUPFAM" id="SSF55781">
    <property type="entry name" value="GAF domain-like"/>
    <property type="match status" value="1"/>
</dbReference>
<feature type="domain" description="GGDEF" evidence="4">
    <location>
        <begin position="321"/>
        <end position="453"/>
    </location>
</feature>
<organism evidence="5 6">
    <name type="scientific">Pseudomonas guineae</name>
    <dbReference type="NCBI Taxonomy" id="425504"/>
    <lineage>
        <taxon>Bacteria</taxon>
        <taxon>Pseudomonadati</taxon>
        <taxon>Pseudomonadota</taxon>
        <taxon>Gammaproteobacteria</taxon>
        <taxon>Pseudomonadales</taxon>
        <taxon>Pseudomonadaceae</taxon>
        <taxon>Pseudomonas</taxon>
    </lineage>
</organism>
<dbReference type="SUPFAM" id="SSF55073">
    <property type="entry name" value="Nucleotide cyclase"/>
    <property type="match status" value="1"/>
</dbReference>
<dbReference type="Gene3D" id="3.30.450.40">
    <property type="match status" value="1"/>
</dbReference>
<accession>A0A1I3D4C0</accession>
<comment type="cofactor">
    <cofactor evidence="1">
        <name>Mg(2+)</name>
        <dbReference type="ChEBI" id="CHEBI:18420"/>
    </cofactor>
</comment>
<dbReference type="PROSITE" id="PS50112">
    <property type="entry name" value="PAS"/>
    <property type="match status" value="1"/>
</dbReference>
<dbReference type="PANTHER" id="PTHR46663">
    <property type="entry name" value="DIGUANYLATE CYCLASE DGCT-RELATED"/>
    <property type="match status" value="1"/>
</dbReference>
<dbReference type="GO" id="GO:0006355">
    <property type="term" value="P:regulation of DNA-templated transcription"/>
    <property type="evidence" value="ECO:0007669"/>
    <property type="project" value="InterPro"/>
</dbReference>
<evidence type="ECO:0000256" key="2">
    <source>
        <dbReference type="ARBA" id="ARBA00004533"/>
    </source>
</evidence>
<keyword evidence="6" id="KW-1185">Reference proteome</keyword>
<dbReference type="InterPro" id="IPR029787">
    <property type="entry name" value="Nucleotide_cyclase"/>
</dbReference>
<name>A0A1I3D4C0_9PSED</name>
<dbReference type="InterPro" id="IPR013767">
    <property type="entry name" value="PAS_fold"/>
</dbReference>
<dbReference type="Gene3D" id="3.30.70.270">
    <property type="match status" value="1"/>
</dbReference>
<dbReference type="Gene3D" id="3.30.450.20">
    <property type="entry name" value="PAS domain"/>
    <property type="match status" value="1"/>
</dbReference>
<evidence type="ECO:0000259" key="3">
    <source>
        <dbReference type="PROSITE" id="PS50112"/>
    </source>
</evidence>
<dbReference type="InterPro" id="IPR000160">
    <property type="entry name" value="GGDEF_dom"/>
</dbReference>
<dbReference type="FunFam" id="3.30.70.270:FF:000001">
    <property type="entry name" value="Diguanylate cyclase domain protein"/>
    <property type="match status" value="1"/>
</dbReference>
<dbReference type="NCBIfam" id="TIGR00229">
    <property type="entry name" value="sensory_box"/>
    <property type="match status" value="1"/>
</dbReference>
<dbReference type="SMART" id="SM00065">
    <property type="entry name" value="GAF"/>
    <property type="match status" value="1"/>
</dbReference>
<dbReference type="PROSITE" id="PS50887">
    <property type="entry name" value="GGDEF"/>
    <property type="match status" value="1"/>
</dbReference>